<dbReference type="InterPro" id="IPR005172">
    <property type="entry name" value="CRC"/>
</dbReference>
<dbReference type="EMBL" id="CM029047">
    <property type="protein sequence ID" value="KAG2583504.1"/>
    <property type="molecule type" value="Genomic_DNA"/>
</dbReference>
<gene>
    <name evidence="5" type="ORF">PVAP13_6KG224200</name>
</gene>
<dbReference type="InterPro" id="IPR033467">
    <property type="entry name" value="Tesmin/TSO1-like_CXC"/>
</dbReference>
<dbReference type="PANTHER" id="PTHR12446">
    <property type="entry name" value="TESMIN/TSO1-RELATED"/>
    <property type="match status" value="1"/>
</dbReference>
<feature type="domain" description="CRC" evidence="4">
    <location>
        <begin position="191"/>
        <end position="254"/>
    </location>
</feature>
<evidence type="ECO:0000313" key="5">
    <source>
        <dbReference type="EMBL" id="KAG2583504.1"/>
    </source>
</evidence>
<dbReference type="OrthoDB" id="644459at2759"/>
<dbReference type="Proteomes" id="UP000823388">
    <property type="component" value="Chromosome 6K"/>
</dbReference>
<comment type="caution">
    <text evidence="5">The sequence shown here is derived from an EMBL/GenBank/DDBJ whole genome shotgun (WGS) entry which is preliminary data.</text>
</comment>
<dbReference type="SMART" id="SM01114">
    <property type="entry name" value="CXC"/>
    <property type="match status" value="1"/>
</dbReference>
<dbReference type="GO" id="GO:0005634">
    <property type="term" value="C:nucleus"/>
    <property type="evidence" value="ECO:0007669"/>
    <property type="project" value="UniProtKB-SubCell"/>
</dbReference>
<evidence type="ECO:0000259" key="4">
    <source>
        <dbReference type="PROSITE" id="PS51634"/>
    </source>
</evidence>
<organism evidence="5 6">
    <name type="scientific">Panicum virgatum</name>
    <name type="common">Blackwell switchgrass</name>
    <dbReference type="NCBI Taxonomy" id="38727"/>
    <lineage>
        <taxon>Eukaryota</taxon>
        <taxon>Viridiplantae</taxon>
        <taxon>Streptophyta</taxon>
        <taxon>Embryophyta</taxon>
        <taxon>Tracheophyta</taxon>
        <taxon>Spermatophyta</taxon>
        <taxon>Magnoliopsida</taxon>
        <taxon>Liliopsida</taxon>
        <taxon>Poales</taxon>
        <taxon>Poaceae</taxon>
        <taxon>PACMAD clade</taxon>
        <taxon>Panicoideae</taxon>
        <taxon>Panicodae</taxon>
        <taxon>Paniceae</taxon>
        <taxon>Panicinae</taxon>
        <taxon>Panicum</taxon>
        <taxon>Panicum sect. Hiantes</taxon>
    </lineage>
</organism>
<protein>
    <recommendedName>
        <fullName evidence="4">CRC domain-containing protein</fullName>
    </recommendedName>
</protein>
<evidence type="ECO:0000256" key="3">
    <source>
        <dbReference type="ARBA" id="ARBA00023242"/>
    </source>
</evidence>
<accession>A0A8T0RDE8</accession>
<comment type="similarity">
    <text evidence="2">Belongs to the lin-54 family.</text>
</comment>
<dbReference type="EMBL" id="CM029047">
    <property type="protein sequence ID" value="KAG2583503.1"/>
    <property type="molecule type" value="Genomic_DNA"/>
</dbReference>
<proteinExistence type="inferred from homology"/>
<comment type="subcellular location">
    <subcellularLocation>
        <location evidence="1">Nucleus</location>
    </subcellularLocation>
</comment>
<keyword evidence="3" id="KW-0539">Nucleus</keyword>
<dbReference type="PANTHER" id="PTHR12446:SF47">
    <property type="entry name" value="CRC DOMAIN-CONTAINING PROTEIN"/>
    <property type="match status" value="1"/>
</dbReference>
<dbReference type="Pfam" id="PF03638">
    <property type="entry name" value="TCR"/>
    <property type="match status" value="1"/>
</dbReference>
<evidence type="ECO:0000256" key="2">
    <source>
        <dbReference type="ARBA" id="ARBA00007267"/>
    </source>
</evidence>
<dbReference type="GO" id="GO:0006355">
    <property type="term" value="P:regulation of DNA-templated transcription"/>
    <property type="evidence" value="ECO:0007669"/>
    <property type="project" value="TreeGrafter"/>
</dbReference>
<dbReference type="InterPro" id="IPR028307">
    <property type="entry name" value="Lin-54_fam"/>
</dbReference>
<name>A0A8T0RDE8_PANVG</name>
<keyword evidence="6" id="KW-1185">Reference proteome</keyword>
<reference evidence="5" key="1">
    <citation type="submission" date="2020-05" db="EMBL/GenBank/DDBJ databases">
        <title>WGS assembly of Panicum virgatum.</title>
        <authorList>
            <person name="Lovell J.T."/>
            <person name="Jenkins J."/>
            <person name="Shu S."/>
            <person name="Juenger T.E."/>
            <person name="Schmutz J."/>
        </authorList>
    </citation>
    <scope>NUCLEOTIDE SEQUENCE</scope>
    <source>
        <strain evidence="5">AP13</strain>
    </source>
</reference>
<evidence type="ECO:0000313" key="6">
    <source>
        <dbReference type="Proteomes" id="UP000823388"/>
    </source>
</evidence>
<dbReference type="PROSITE" id="PS51634">
    <property type="entry name" value="CRC"/>
    <property type="match status" value="1"/>
</dbReference>
<sequence>MDKPPELSPGSVHLDIASAFYAGNPEIATTAAALSQALGPAQTLPRIKPSSQSLQSLLMLWPPVIWPTPAAVKHPMPPPPLPPAKKLQVLQISSVLTPALPDMEALPVVKLPLPKLPVHRSLPKLQVHRPLPKLEMRKPLQQTSLVLEQESLKQEMLVMLLTSATSINMMLNSQNRWTETLSGSKDKTPASIKNCKCRNSKCLKLYCGCFATGRYCKDCNCTNCSNNGSHENARARQDAINAVLECRTAAFMPKAGSRSCAMQSSETLLSFPSSVDDDKGLVSERNTHGHSELGPHEVTYRAVLADIVQVEDVNELCKLLILASRQAAEAFLDSGIMENTSTEKLDRAESCLSSTNNDREAVQKEPDIHACLPESSSYERHDTKKPVSPGSQVLLCNELDTVSQLSRAEDAIHSTTMQNLPDIFRAREVCTDKFP</sequence>
<evidence type="ECO:0000256" key="1">
    <source>
        <dbReference type="ARBA" id="ARBA00004123"/>
    </source>
</evidence>
<dbReference type="AlphaFoldDB" id="A0A8T0RDE8"/>